<reference evidence="2" key="1">
    <citation type="submission" date="2019-04" db="EMBL/GenBank/DDBJ databases">
        <authorList>
            <person name="Alioto T."/>
            <person name="Alioto T."/>
        </authorList>
    </citation>
    <scope>NUCLEOTIDE SEQUENCE [LARGE SCALE GENOMIC DNA]</scope>
</reference>
<feature type="region of interest" description="Disordered" evidence="1">
    <location>
        <begin position="1"/>
        <end position="60"/>
    </location>
</feature>
<dbReference type="AlphaFoldDB" id="A0A5E4BUI6"/>
<protein>
    <submittedName>
        <fullName evidence="2">Uncharacterized protein</fullName>
    </submittedName>
</protein>
<evidence type="ECO:0000256" key="1">
    <source>
        <dbReference type="SAM" id="MobiDB-lite"/>
    </source>
</evidence>
<accession>A0A5E4BUI6</accession>
<sequence length="271" mass="30261">MEYRYHHVDRRTPVAPTTEEVGRVERPETRLGGEADPVNTSVPGTEVQGLDPSRPRRGTPSEWIISYRRTRNPTMYGSVMSDEPLSTFSRRSTSVFTRRSPGMPGSRTTGALFFGCLHQGGLVPGLKYLEQVVHAPVLPGMPTHYTLLFTHTYMPPQHLLHLPGLESSVEVVDMGGNEDWVLCQALNNLTRQPACHVAGGPWLCRLFVVTPGTTRHTVEKCSFPLKNETLMFPHLTLEDPPVLSSLLSGAWKDHLSLHIMELEQPLPKIQL</sequence>
<proteinExistence type="predicted"/>
<keyword evidence="3" id="KW-1185">Reference proteome</keyword>
<evidence type="ECO:0000313" key="2">
    <source>
        <dbReference type="EMBL" id="VTJ72976.1"/>
    </source>
</evidence>
<organism evidence="2 3">
    <name type="scientific">Marmota monax</name>
    <name type="common">Woodchuck</name>
    <dbReference type="NCBI Taxonomy" id="9995"/>
    <lineage>
        <taxon>Eukaryota</taxon>
        <taxon>Metazoa</taxon>
        <taxon>Chordata</taxon>
        <taxon>Craniata</taxon>
        <taxon>Vertebrata</taxon>
        <taxon>Euteleostomi</taxon>
        <taxon>Mammalia</taxon>
        <taxon>Eutheria</taxon>
        <taxon>Euarchontoglires</taxon>
        <taxon>Glires</taxon>
        <taxon>Rodentia</taxon>
        <taxon>Sciuromorpha</taxon>
        <taxon>Sciuridae</taxon>
        <taxon>Xerinae</taxon>
        <taxon>Marmotini</taxon>
        <taxon>Marmota</taxon>
    </lineage>
</organism>
<name>A0A5E4BUI6_MARMO</name>
<feature type="compositionally biased region" description="Basic and acidic residues" evidence="1">
    <location>
        <begin position="1"/>
        <end position="12"/>
    </location>
</feature>
<comment type="caution">
    <text evidence="2">The sequence shown here is derived from an EMBL/GenBank/DDBJ whole genome shotgun (WGS) entry which is preliminary data.</text>
</comment>
<dbReference type="Proteomes" id="UP000335636">
    <property type="component" value="Unassembled WGS sequence"/>
</dbReference>
<dbReference type="EMBL" id="CABDUW010000652">
    <property type="protein sequence ID" value="VTJ72976.1"/>
    <property type="molecule type" value="Genomic_DNA"/>
</dbReference>
<gene>
    <name evidence="2" type="ORF">MONAX_5E027139</name>
</gene>
<evidence type="ECO:0000313" key="3">
    <source>
        <dbReference type="Proteomes" id="UP000335636"/>
    </source>
</evidence>
<feature type="compositionally biased region" description="Basic and acidic residues" evidence="1">
    <location>
        <begin position="20"/>
        <end position="33"/>
    </location>
</feature>